<sequence length="1165" mass="132059">MATSYFFTNTDGLSEENNLGFGPIDENSFRVTSSFTFTGELKAYAVTDGHLFVVPNSAYSDKVNVVLKPLNSLYMGVKIKYLIYRGIKKSNFIKTFNNEDLVTALGDPDATPLIAQLWDDFGEFNAANPNEQFKATYIGIDSSITSDEKIIKKFFNQTTYNLPKVKAGDVIGSFKNNLGFDVVIDFGDYVQSIEESGFSLDIDYLKAKECILNVNSSNPSDIAGNKPASVSDKIFRENVFMFLDPAAFYGAHISVESLQSKDIQRNSDVNKVIHFPDSNSNSDKIFYTSEIYLNIINKFITKNNLYLYVLGKRGRSVDFYNPPGPANVHSGVSNFLKTQHWPIRIITGSTSPGISRTNENFMWPRLEGPQPNTSKYPIPENTIYFNIQFDLTKNETFDSFFYLNDSFNKSYYIEERYATDVGDKTVINPKDHTDIIFKKPAYINNISGGITQIDNDPDRVMVANFVYAFYRETDLVDNFNNCEDIFGPIDLERIYEALDYENNDNLIETVVYKKLAMAKFNNSKYLTQNYIVYDQAAANRLYVAYTIDSPETEFIKSTQELIAKYSIDYDLNSIFNINDALTGDTLRFWKNQKMVNGTPIFYLSITGNGTDFNNLNRSYMLGITNDQYNSLLNINTDDKLNIYVEFKNLSYTDGVYSAEVGIKYENIDGEVIVAFPAVGSEIMVYSGNGLIFTSTGFSNSFSYASQIADTIVNFLPKDNWKGIPSDNFYGIGEYGVDWMRTEPLSSSNIYYPPFSEITGILIGQTDMNQFDLPFEFRPEIYSQLKREIYDAVLVPWGTLPNDEYFTTWLRLGPAEEAVLKLRIIVNAVPERLTITYEASNYEITVYNDGTEIGNRENKPNNIKDYILPGSLFTDSSIEDNFTIKIKRLQEASADEQNRRLEIFATENINGQRKENIAGMIKIFQEPEIQLNVIIANVTIKNFDGPGTTIVSRSMYDKQRDYLIRYLHQAGIKANIPIFDESPIIDVSTDPKFLLGGDYIVNSGDGILIAGKIEGTPPSGYVPIKDYLKSKLPDAVSNPIPVNGLPQTSLIIYFINRRAKTKDAITNQAVELDGRFLGGFSSGENSDAIMFTQNENDKITCAHEVLHSLGLGHTFSRWEKFSFDSRKTDNIMDYTQLATSLYTSQPATYYWQWLKARKIAQSWKRK</sequence>
<accession>A0A5B9G0Z3</accession>
<dbReference type="KEGG" id="fak:FUA48_14090"/>
<gene>
    <name evidence="1" type="ORF">FUA48_14090</name>
</gene>
<evidence type="ECO:0000313" key="2">
    <source>
        <dbReference type="Proteomes" id="UP000321222"/>
    </source>
</evidence>
<dbReference type="Proteomes" id="UP000321222">
    <property type="component" value="Chromosome"/>
</dbReference>
<proteinExistence type="predicted"/>
<dbReference type="AlphaFoldDB" id="A0A5B9G0Z3"/>
<keyword evidence="2" id="KW-1185">Reference proteome</keyword>
<protein>
    <submittedName>
        <fullName evidence="1">Uncharacterized protein</fullName>
    </submittedName>
</protein>
<reference evidence="1 2" key="1">
    <citation type="submission" date="2019-08" db="EMBL/GenBank/DDBJ databases">
        <title>Flavobacterium alkalisoli sp. nov., isolated from rhizosphere soil of Suaeda salsa.</title>
        <authorList>
            <person name="Sun J.-Q."/>
            <person name="Xu L."/>
        </authorList>
    </citation>
    <scope>NUCLEOTIDE SEQUENCE [LARGE SCALE GENOMIC DNA]</scope>
    <source>
        <strain evidence="1 2">XS-5</strain>
    </source>
</reference>
<dbReference type="RefSeq" id="WP_147584121.1">
    <property type="nucleotide sequence ID" value="NZ_CP042831.1"/>
</dbReference>
<organism evidence="1 2">
    <name type="scientific">Flavobacterium alkalisoli</name>
    <dbReference type="NCBI Taxonomy" id="2602769"/>
    <lineage>
        <taxon>Bacteria</taxon>
        <taxon>Pseudomonadati</taxon>
        <taxon>Bacteroidota</taxon>
        <taxon>Flavobacteriia</taxon>
        <taxon>Flavobacteriales</taxon>
        <taxon>Flavobacteriaceae</taxon>
        <taxon>Flavobacterium</taxon>
    </lineage>
</organism>
<name>A0A5B9G0Z3_9FLAO</name>
<dbReference type="OrthoDB" id="1210671at2"/>
<dbReference type="SUPFAM" id="SSF55486">
    <property type="entry name" value="Metalloproteases ('zincins'), catalytic domain"/>
    <property type="match status" value="1"/>
</dbReference>
<evidence type="ECO:0000313" key="1">
    <source>
        <dbReference type="EMBL" id="QEE50667.1"/>
    </source>
</evidence>
<dbReference type="EMBL" id="CP042831">
    <property type="protein sequence ID" value="QEE50667.1"/>
    <property type="molecule type" value="Genomic_DNA"/>
</dbReference>